<dbReference type="InterPro" id="IPR057271">
    <property type="entry name" value="YagK_YfjJ_C"/>
</dbReference>
<dbReference type="Proteomes" id="UP000244080">
    <property type="component" value="Unassembled WGS sequence"/>
</dbReference>
<dbReference type="Pfam" id="PF11726">
    <property type="entry name" value="YagK_YfjJ_C"/>
    <property type="match status" value="1"/>
</dbReference>
<protein>
    <submittedName>
        <fullName evidence="2">Inovirus Gp2 family protein</fullName>
    </submittedName>
</protein>
<accession>A0A2T5EC45</accession>
<organism evidence="2 3">
    <name type="scientific">Vibrio splendidus</name>
    <dbReference type="NCBI Taxonomy" id="29497"/>
    <lineage>
        <taxon>Bacteria</taxon>
        <taxon>Pseudomonadati</taxon>
        <taxon>Pseudomonadota</taxon>
        <taxon>Gammaproteobacteria</taxon>
        <taxon>Vibrionales</taxon>
        <taxon>Vibrionaceae</taxon>
        <taxon>Vibrio</taxon>
    </lineage>
</organism>
<gene>
    <name evidence="2" type="ORF">CWO36_18085</name>
</gene>
<name>A0A2T5EC45_VIBSP</name>
<comment type="caution">
    <text evidence="2">The sequence shown here is derived from an EMBL/GenBank/DDBJ whole genome shotgun (WGS) entry which is preliminary data.</text>
</comment>
<reference evidence="2 3" key="1">
    <citation type="submission" date="2017-11" db="EMBL/GenBank/DDBJ databases">
        <title>Population delineation of vibrios coincides with oyster pathogenicity.</title>
        <authorList>
            <person name="Bruto M."/>
            <person name="Labreuche Y."/>
            <person name="James A."/>
            <person name="Piel D."/>
            <person name="Chenivesse S."/>
            <person name="Petton B."/>
            <person name="Polz M.F."/>
            <person name="Le Roux F."/>
        </authorList>
    </citation>
    <scope>NUCLEOTIDE SEQUENCE [LARGE SCALE GENOMIC DNA]</scope>
    <source>
        <strain evidence="2 3">1F_55</strain>
    </source>
</reference>
<dbReference type="AlphaFoldDB" id="A0A2T5EC45"/>
<dbReference type="EMBL" id="PIGA01000033">
    <property type="protein sequence ID" value="PTP16888.1"/>
    <property type="molecule type" value="Genomic_DNA"/>
</dbReference>
<feature type="domain" description="YagK/YfjJ C-terminal" evidence="1">
    <location>
        <begin position="43"/>
        <end position="208"/>
    </location>
</feature>
<sequence>MNNYLEHAEILTIDDMDLPVYTKKGPLIPSCLVAIKSTFDRALDQYPRTLLLRLDLRYPQGFSSEKVSSKQITKFQESFKAIMCAYLKRKSHNRHSKPRFIWCKEKANSGNPHYHVAVLLNGDVFKGIGPYDDLTGEYFSGMITKAWASATGLSVEQVSSAVYFAENGRCEINKRCDKEIYDNQYNQAFYRVSYFAKKESKLSGNGRSFDYSRY</sequence>
<evidence type="ECO:0000313" key="2">
    <source>
        <dbReference type="EMBL" id="PTP16888.1"/>
    </source>
</evidence>
<evidence type="ECO:0000259" key="1">
    <source>
        <dbReference type="Pfam" id="PF11726"/>
    </source>
</evidence>
<evidence type="ECO:0000313" key="3">
    <source>
        <dbReference type="Proteomes" id="UP000244080"/>
    </source>
</evidence>
<proteinExistence type="predicted"/>
<dbReference type="RefSeq" id="WP_017084874.1">
    <property type="nucleotide sequence ID" value="NZ_CAWNZY010000044.1"/>
</dbReference>